<reference evidence="10 11" key="1">
    <citation type="journal article" date="2016" name="BMC Genomics">
        <title>The first genome sequence of a metatherian herpesvirus: Macropodid herpesvirus 1.</title>
        <authorList>
            <person name="Vaz P.K."/>
            <person name="Mahony T.J."/>
            <person name="Hartley C.A."/>
            <person name="Fowler E.V."/>
            <person name="Ficorilli N."/>
            <person name="Lee S.W."/>
            <person name="Gilkerson J.R."/>
            <person name="Browning G.F."/>
            <person name="Devlin J.M."/>
        </authorList>
    </citation>
    <scope>NUCLEOTIDE SEQUENCE [LARGE SCALE GENOMIC DNA]</scope>
    <source>
        <strain evidence="10">MaHV1.3076/08</strain>
    </source>
</reference>
<comment type="subcellular location">
    <subcellularLocation>
        <location evidence="8">Host cytoplasm</location>
    </subcellularLocation>
    <subcellularLocation>
        <location evidence="8">Host nucleus</location>
    </subcellularLocation>
</comment>
<comment type="function">
    <text evidence="1 8">Plays a role in efficient localization of neo-synthesized capsids to nuclear replication compartments, thereby controlling cleavage and packaging of virus genomic DNA.</text>
</comment>
<evidence type="ECO:0000256" key="2">
    <source>
        <dbReference type="ARBA" id="ARBA00005235"/>
    </source>
</evidence>
<gene>
    <name evidence="10" type="primary">UL32</name>
</gene>
<protein>
    <recommendedName>
        <fullName evidence="8">Packaging protein UL32</fullName>
    </recommendedName>
</protein>
<dbReference type="InterPro" id="IPR002597">
    <property type="entry name" value="Herpes_env"/>
</dbReference>
<evidence type="ECO:0000313" key="11">
    <source>
        <dbReference type="Proteomes" id="UP000169848"/>
    </source>
</evidence>
<evidence type="ECO:0000256" key="3">
    <source>
        <dbReference type="ARBA" id="ARBA00022562"/>
    </source>
</evidence>
<name>A0A109ZR20_9ALPH</name>
<dbReference type="GO" id="GO:0042025">
    <property type="term" value="C:host cell nucleus"/>
    <property type="evidence" value="ECO:0007669"/>
    <property type="project" value="UniProtKB-SubCell"/>
</dbReference>
<comment type="similarity">
    <text evidence="2 8">Belongs to the herpesviridae UL32 protein family.</text>
</comment>
<dbReference type="GO" id="GO:0019031">
    <property type="term" value="C:viral envelope"/>
    <property type="evidence" value="ECO:0007669"/>
    <property type="project" value="InterPro"/>
</dbReference>
<evidence type="ECO:0000256" key="9">
    <source>
        <dbReference type="SAM" id="MobiDB-lite"/>
    </source>
</evidence>
<evidence type="ECO:0000313" key="10">
    <source>
        <dbReference type="EMBL" id="AMB17015.1"/>
    </source>
</evidence>
<dbReference type="RefSeq" id="YP_009227265.1">
    <property type="nucleotide sequence ID" value="NC_029132.1"/>
</dbReference>
<keyword evidence="7 8" id="KW-1035">Host cytoplasm</keyword>
<dbReference type="KEGG" id="vg:26828090"/>
<evidence type="ECO:0000256" key="8">
    <source>
        <dbReference type="RuleBase" id="RU364029"/>
    </source>
</evidence>
<evidence type="ECO:0000256" key="7">
    <source>
        <dbReference type="ARBA" id="ARBA00023200"/>
    </source>
</evidence>
<evidence type="ECO:0000256" key="6">
    <source>
        <dbReference type="ARBA" id="ARBA00022833"/>
    </source>
</evidence>
<dbReference type="Proteomes" id="UP000169848">
    <property type="component" value="Segment"/>
</dbReference>
<keyword evidence="3 8" id="KW-1048">Host nucleus</keyword>
<evidence type="ECO:0000256" key="1">
    <source>
        <dbReference type="ARBA" id="ARBA00002104"/>
    </source>
</evidence>
<evidence type="ECO:0000256" key="4">
    <source>
        <dbReference type="ARBA" id="ARBA00022723"/>
    </source>
</evidence>
<proteinExistence type="inferred from homology"/>
<dbReference type="EMBL" id="KT594769">
    <property type="protein sequence ID" value="AMB17015.1"/>
    <property type="molecule type" value="Genomic_DNA"/>
</dbReference>
<dbReference type="Pfam" id="PF01673">
    <property type="entry name" value="Herpes_env"/>
    <property type="match status" value="1"/>
</dbReference>
<dbReference type="GeneID" id="26828090"/>
<keyword evidence="11" id="KW-1185">Reference proteome</keyword>
<accession>A0A109ZR20</accession>
<organism evidence="10 11">
    <name type="scientific">Macropodid alphaherpesvirus 1</name>
    <dbReference type="NCBI Taxonomy" id="137443"/>
    <lineage>
        <taxon>Viruses</taxon>
        <taxon>Duplodnaviria</taxon>
        <taxon>Heunggongvirae</taxon>
        <taxon>Peploviricota</taxon>
        <taxon>Herviviricetes</taxon>
        <taxon>Herpesvirales</taxon>
        <taxon>Orthoherpesviridae</taxon>
        <taxon>Alphaherpesvirinae</taxon>
        <taxon>Simplexvirus</taxon>
        <taxon>Simplexvirus macropodidalpha1</taxon>
    </lineage>
</organism>
<evidence type="ECO:0000256" key="5">
    <source>
        <dbReference type="ARBA" id="ARBA00022771"/>
    </source>
</evidence>
<feature type="region of interest" description="Disordered" evidence="9">
    <location>
        <begin position="60"/>
        <end position="97"/>
    </location>
</feature>
<keyword evidence="5" id="KW-0863">Zinc-finger</keyword>
<keyword evidence="6" id="KW-0862">Zinc</keyword>
<dbReference type="GO" id="GO:0030430">
    <property type="term" value="C:host cell cytoplasm"/>
    <property type="evidence" value="ECO:0007669"/>
    <property type="project" value="UniProtKB-SubCell"/>
</dbReference>
<dbReference type="OrthoDB" id="3440at10239"/>
<feature type="compositionally biased region" description="Low complexity" evidence="9">
    <location>
        <begin position="72"/>
        <end position="85"/>
    </location>
</feature>
<dbReference type="PROSITE" id="PS51988">
    <property type="entry name" value="HERPESVIRUS_UL32"/>
    <property type="match status" value="1"/>
</dbReference>
<sequence>MFALNQPLETTLDMLSPEHTWREGAFAAPYIAFDSKLLSFNDDLCAELLTACHVIGIPRPEDEGVDPAQGESTPSARTSTPSTNPGGPMEPPAPETDTSTYVTVAGDTFALDRPCLVCRTIELYRQKYGLSTQWVIDYAFLCAKCLSAPACAVSIFISAFEFVYIMDRYFLTSKNVTLVGSFARYALTINDIHRHFFLHCCFRTDGGVPHRPLGKHKPEDRTTQPDKVQYSNYSFLAQLSTRALLNTLSSGWDETSNTNPHRALTTALMNWKDCARRLDCTEGRRSTTENCCSRALTQNAEFEKTVGVQEEENGWEYADLILLLLSETPAVWEPSPPTQTAARTRHDAVVRSWASHKTSRTRDIAPRFDQINVPGAGPDLEMGPLMGTVLKHGRSRGRTGGECLLCNLMVVRPYWVALRRLKANILKYSDNNTGLFDCIVPVINQIHLNEELWPMDGGRFITLLRAAGPEVIFKHMFCDPMCAVTDLEVNPRLLYGHPPRHLEEELSLFKAKLACGNTFEGRVCTALRALVYTFKTYQVFIPRPTTLATFVREAGALLKRHSLSLLSLEHTLSTYV</sequence>
<keyword evidence="4" id="KW-0479">Metal-binding</keyword>
<dbReference type="GO" id="GO:0008270">
    <property type="term" value="F:zinc ion binding"/>
    <property type="evidence" value="ECO:0007669"/>
    <property type="project" value="UniProtKB-KW"/>
</dbReference>